<dbReference type="Proteomes" id="UP000284706">
    <property type="component" value="Unassembled WGS sequence"/>
</dbReference>
<dbReference type="AlphaFoldDB" id="A0A409Y2T7"/>
<protein>
    <submittedName>
        <fullName evidence="2">Uncharacterized protein</fullName>
    </submittedName>
</protein>
<feature type="region of interest" description="Disordered" evidence="1">
    <location>
        <begin position="1"/>
        <end position="44"/>
    </location>
</feature>
<dbReference type="InParanoid" id="A0A409Y2T7"/>
<reference evidence="2 3" key="1">
    <citation type="journal article" date="2018" name="Evol. Lett.">
        <title>Horizontal gene cluster transfer increased hallucinogenic mushroom diversity.</title>
        <authorList>
            <person name="Reynolds H.T."/>
            <person name="Vijayakumar V."/>
            <person name="Gluck-Thaler E."/>
            <person name="Korotkin H.B."/>
            <person name="Matheny P.B."/>
            <person name="Slot J.C."/>
        </authorList>
    </citation>
    <scope>NUCLEOTIDE SEQUENCE [LARGE SCALE GENOMIC DNA]</scope>
    <source>
        <strain evidence="2 3">SRW20</strain>
    </source>
</reference>
<evidence type="ECO:0000256" key="1">
    <source>
        <dbReference type="SAM" id="MobiDB-lite"/>
    </source>
</evidence>
<evidence type="ECO:0000313" key="2">
    <source>
        <dbReference type="EMBL" id="PPQ97325.1"/>
    </source>
</evidence>
<organism evidence="2 3">
    <name type="scientific">Gymnopilus dilepis</name>
    <dbReference type="NCBI Taxonomy" id="231916"/>
    <lineage>
        <taxon>Eukaryota</taxon>
        <taxon>Fungi</taxon>
        <taxon>Dikarya</taxon>
        <taxon>Basidiomycota</taxon>
        <taxon>Agaricomycotina</taxon>
        <taxon>Agaricomycetes</taxon>
        <taxon>Agaricomycetidae</taxon>
        <taxon>Agaricales</taxon>
        <taxon>Agaricineae</taxon>
        <taxon>Hymenogastraceae</taxon>
        <taxon>Gymnopilus</taxon>
    </lineage>
</organism>
<dbReference type="EMBL" id="NHYE01001263">
    <property type="protein sequence ID" value="PPQ97325.1"/>
    <property type="molecule type" value="Genomic_DNA"/>
</dbReference>
<keyword evidence="3" id="KW-1185">Reference proteome</keyword>
<gene>
    <name evidence="2" type="ORF">CVT26_006643</name>
</gene>
<accession>A0A409Y2T7</accession>
<sequence length="182" mass="20304">MSQPGTLSTDSKEEIRKGTGGDVKEVLRSLGTTDPRNANDGRLASTQDQLDLHEAVKREFINYATSSLRRVPFAVKRKFNHTPPSFLHRRPCHLTPSVLLVDPSHFASFLLIFTRFGSPTLSAEFPTFDALLLPDNCSNPTQKVAPHVHVVAGACLCRTQVSFAAYPFRKELRESKKRRAES</sequence>
<comment type="caution">
    <text evidence="2">The sequence shown here is derived from an EMBL/GenBank/DDBJ whole genome shotgun (WGS) entry which is preliminary data.</text>
</comment>
<feature type="compositionally biased region" description="Basic and acidic residues" evidence="1">
    <location>
        <begin position="10"/>
        <end position="27"/>
    </location>
</feature>
<proteinExistence type="predicted"/>
<evidence type="ECO:0000313" key="3">
    <source>
        <dbReference type="Proteomes" id="UP000284706"/>
    </source>
</evidence>
<name>A0A409Y2T7_9AGAR</name>